<dbReference type="SUPFAM" id="SSF52166">
    <property type="entry name" value="Ribosomal protein L4"/>
    <property type="match status" value="1"/>
</dbReference>
<keyword evidence="5" id="KW-0699">rRNA-binding</keyword>
<proteinExistence type="inferred from homology"/>
<comment type="subunit">
    <text evidence="5">Part of the 50S ribosomal subunit.</text>
</comment>
<dbReference type="GO" id="GO:0005840">
    <property type="term" value="C:ribosome"/>
    <property type="evidence" value="ECO:0007669"/>
    <property type="project" value="UniProtKB-KW"/>
</dbReference>
<dbReference type="GO" id="GO:0006412">
    <property type="term" value="P:translation"/>
    <property type="evidence" value="ECO:0007669"/>
    <property type="project" value="UniProtKB-UniRule"/>
</dbReference>
<organism evidence="8">
    <name type="scientific">Candidatus Kentrum sp. MB</name>
    <dbReference type="NCBI Taxonomy" id="2138164"/>
    <lineage>
        <taxon>Bacteria</taxon>
        <taxon>Pseudomonadati</taxon>
        <taxon>Pseudomonadota</taxon>
        <taxon>Gammaproteobacteria</taxon>
        <taxon>Candidatus Kentrum</taxon>
    </lineage>
</organism>
<dbReference type="InterPro" id="IPR013005">
    <property type="entry name" value="Ribosomal_uL4-like"/>
</dbReference>
<evidence type="ECO:0000256" key="1">
    <source>
        <dbReference type="ARBA" id="ARBA00010528"/>
    </source>
</evidence>
<name>A0A450XSL9_9GAMM</name>
<dbReference type="PANTHER" id="PTHR10746:SF6">
    <property type="entry name" value="LARGE RIBOSOMAL SUBUNIT PROTEIN UL4M"/>
    <property type="match status" value="1"/>
</dbReference>
<comment type="similarity">
    <text evidence="1 5">Belongs to the universal ribosomal protein uL4 family.</text>
</comment>
<evidence type="ECO:0000256" key="6">
    <source>
        <dbReference type="SAM" id="MobiDB-lite"/>
    </source>
</evidence>
<dbReference type="EMBL" id="CAADGH010000031">
    <property type="protein sequence ID" value="VFK75778.1"/>
    <property type="molecule type" value="Genomic_DNA"/>
</dbReference>
<keyword evidence="2 5" id="KW-0689">Ribosomal protein</keyword>
<dbReference type="GO" id="GO:1990904">
    <property type="term" value="C:ribonucleoprotein complex"/>
    <property type="evidence" value="ECO:0007669"/>
    <property type="project" value="UniProtKB-KW"/>
</dbReference>
<dbReference type="EMBL" id="CAADFO010000040">
    <property type="protein sequence ID" value="VFK28684.1"/>
    <property type="molecule type" value="Genomic_DNA"/>
</dbReference>
<sequence length="214" mass="23926">MDIPILSEGLFGIASELENSDSEKIVVSDDVFGESFNGALIHQAVTTYLVNGWTRTRKQKNRSEVRGGGSKPYRQKGSGRARVGSIRNPLWRGGGVAFAARVGGRVRKLNKKMYQGALRSIVSQLIREERLLVVREFSVDRPKTRDVVERLRKIGSLNVLIVTEYVQNNVKLAVRNLVGTDVIVPEEVNPVSLIAYEKILITVSGLRKLEERLR</sequence>
<accession>A0A450XSL9</accession>
<evidence type="ECO:0000256" key="3">
    <source>
        <dbReference type="ARBA" id="ARBA00023274"/>
    </source>
</evidence>
<dbReference type="NCBIfam" id="TIGR03953">
    <property type="entry name" value="rplD_bact"/>
    <property type="match status" value="1"/>
</dbReference>
<comment type="function">
    <text evidence="5">One of the primary rRNA binding proteins, this protein initially binds near the 5'-end of the 23S rRNA. It is important during the early stages of 50S assembly. It makes multiple contacts with different domains of the 23S rRNA in the assembled 50S subunit and ribosome.</text>
</comment>
<comment type="function">
    <text evidence="5">Forms part of the polypeptide exit tunnel.</text>
</comment>
<dbReference type="EMBL" id="CAADFQ010000031">
    <property type="protein sequence ID" value="VFK32262.1"/>
    <property type="molecule type" value="Genomic_DNA"/>
</dbReference>
<dbReference type="InterPro" id="IPR002136">
    <property type="entry name" value="Ribosomal_uL4"/>
</dbReference>
<dbReference type="PANTHER" id="PTHR10746">
    <property type="entry name" value="50S RIBOSOMAL PROTEIN L4"/>
    <property type="match status" value="1"/>
</dbReference>
<feature type="region of interest" description="Disordered" evidence="6">
    <location>
        <begin position="59"/>
        <end position="82"/>
    </location>
</feature>
<reference evidence="8" key="1">
    <citation type="submission" date="2019-02" db="EMBL/GenBank/DDBJ databases">
        <authorList>
            <person name="Gruber-Vodicka R. H."/>
            <person name="Seah K. B. B."/>
        </authorList>
    </citation>
    <scope>NUCLEOTIDE SEQUENCE</scope>
    <source>
        <strain evidence="7">BECK_BZ197</strain>
        <strain evidence="9">BECK_BZ198</strain>
        <strain evidence="8">BECK_BZ199</strain>
    </source>
</reference>
<keyword evidence="3 5" id="KW-0687">Ribonucleoprotein</keyword>
<evidence type="ECO:0000313" key="8">
    <source>
        <dbReference type="EMBL" id="VFK32262.1"/>
    </source>
</evidence>
<dbReference type="GO" id="GO:0019843">
    <property type="term" value="F:rRNA binding"/>
    <property type="evidence" value="ECO:0007669"/>
    <property type="project" value="UniProtKB-UniRule"/>
</dbReference>
<evidence type="ECO:0000256" key="5">
    <source>
        <dbReference type="HAMAP-Rule" id="MF_01328"/>
    </source>
</evidence>
<evidence type="ECO:0000256" key="4">
    <source>
        <dbReference type="ARBA" id="ARBA00035244"/>
    </source>
</evidence>
<dbReference type="GO" id="GO:0003735">
    <property type="term" value="F:structural constituent of ribosome"/>
    <property type="evidence" value="ECO:0007669"/>
    <property type="project" value="InterPro"/>
</dbReference>
<evidence type="ECO:0000256" key="2">
    <source>
        <dbReference type="ARBA" id="ARBA00022980"/>
    </source>
</evidence>
<dbReference type="HAMAP" id="MF_01328_B">
    <property type="entry name" value="Ribosomal_uL4_B"/>
    <property type="match status" value="1"/>
</dbReference>
<dbReference type="AlphaFoldDB" id="A0A450XSL9"/>
<dbReference type="InterPro" id="IPR023574">
    <property type="entry name" value="Ribosomal_uL4_dom_sf"/>
</dbReference>
<dbReference type="Gene3D" id="3.40.1370.10">
    <property type="match status" value="1"/>
</dbReference>
<protein>
    <recommendedName>
        <fullName evidence="4 5">Large ribosomal subunit protein uL4</fullName>
    </recommendedName>
</protein>
<keyword evidence="5" id="KW-0694">RNA-binding</keyword>
<evidence type="ECO:0000313" key="9">
    <source>
        <dbReference type="EMBL" id="VFK75778.1"/>
    </source>
</evidence>
<gene>
    <name evidence="5" type="primary">rplD</name>
    <name evidence="7" type="ORF">BECKMB1821G_GA0114241_104027</name>
    <name evidence="9" type="ORF">BECKMB1821H_GA0114242_103127</name>
    <name evidence="8" type="ORF">BECKMB1821I_GA0114274_103126</name>
</gene>
<evidence type="ECO:0000313" key="7">
    <source>
        <dbReference type="EMBL" id="VFK28684.1"/>
    </source>
</evidence>
<dbReference type="Pfam" id="PF00573">
    <property type="entry name" value="Ribosomal_L4"/>
    <property type="match status" value="1"/>
</dbReference>